<dbReference type="Pfam" id="PF13585">
    <property type="entry name" value="CHU_C"/>
    <property type="match status" value="1"/>
</dbReference>
<dbReference type="STRING" id="1391627.SAMN05216464_108219"/>
<evidence type="ECO:0000313" key="2">
    <source>
        <dbReference type="EMBL" id="SDE68822.1"/>
    </source>
</evidence>
<sequence length="555" mass="59729">MIFFRLWVIFCLTMFTALTVQAQVGDPIFKEDFGSGTAQIGPEISDPNFYTTYTYVPTTPQDGSYTIANSTSGMYTGAWLVTGDHTGNPGGYMMVAGANGSPDVFYKRTVTGLCPNTQYQFSAYLLNLMQFDGIKPNVTFTVTTSLGTFTKNTGFIDNGLGWQPYSITFTTPPTGGNITLQMTNSSSSGYGNDIALDDITFSPYGPTLKPGINNSSAPVSSCSAADNTYQLGVTIDPSGFHYTDPAYQWQVGNSTGWADIPGAINSTYQLHQPTAAGVYQYRLVSAEAANITSAQCRVASAPVTLTIKSTPIAQASVSGLSTICYGDNINLMASGGDTYNWTGPNEFTTSQQNPIIGNATEAMTGQYRVMVTTAGCPAWATVTLHINPKVTVAAGPNRQILHGQSVQLNGMATGEGITYHWTPSRYLSNPDILNPIATPEADITYTLHVISAAPCAMEIDSMVTISVYDKIVVPNTFSPNNDGVNDTWKIAALDTFPNSITQVFSRYGTLVFESKGYPRPWDGTSKNGKLSTGTYFYRIDLKNGKVYSGWVLLVD</sequence>
<dbReference type="OrthoDB" id="1652165at2"/>
<keyword evidence="1" id="KW-0732">Signal</keyword>
<dbReference type="NCBIfam" id="TIGR04131">
    <property type="entry name" value="Bac_Flav_CTERM"/>
    <property type="match status" value="1"/>
</dbReference>
<evidence type="ECO:0000256" key="1">
    <source>
        <dbReference type="SAM" id="SignalP"/>
    </source>
</evidence>
<dbReference type="Gene3D" id="2.60.40.10">
    <property type="entry name" value="Immunoglobulins"/>
    <property type="match status" value="1"/>
</dbReference>
<proteinExistence type="predicted"/>
<feature type="signal peptide" evidence="1">
    <location>
        <begin position="1"/>
        <end position="22"/>
    </location>
</feature>
<dbReference type="AlphaFoldDB" id="A0A1G7EYT7"/>
<evidence type="ECO:0000313" key="3">
    <source>
        <dbReference type="Proteomes" id="UP000199072"/>
    </source>
</evidence>
<dbReference type="Gene3D" id="2.60.120.260">
    <property type="entry name" value="Galactose-binding domain-like"/>
    <property type="match status" value="1"/>
</dbReference>
<keyword evidence="3" id="KW-1185">Reference proteome</keyword>
<dbReference type="EMBL" id="FNAI01000008">
    <property type="protein sequence ID" value="SDE68822.1"/>
    <property type="molecule type" value="Genomic_DNA"/>
</dbReference>
<accession>A0A1G7EYT7</accession>
<protein>
    <submittedName>
        <fullName evidence="2">Gliding motility-associated C-terminal domain-containing protein</fullName>
    </submittedName>
</protein>
<feature type="chain" id="PRO_5011660685" evidence="1">
    <location>
        <begin position="23"/>
        <end position="555"/>
    </location>
</feature>
<reference evidence="2 3" key="1">
    <citation type="submission" date="2016-10" db="EMBL/GenBank/DDBJ databases">
        <authorList>
            <person name="de Groot N.N."/>
        </authorList>
    </citation>
    <scope>NUCLEOTIDE SEQUENCE [LARGE SCALE GENOMIC DNA]</scope>
    <source>
        <strain evidence="2 3">47C3B</strain>
    </source>
</reference>
<dbReference type="InterPro" id="IPR026341">
    <property type="entry name" value="T9SS_type_B"/>
</dbReference>
<name>A0A1G7EYT7_9SPHI</name>
<organism evidence="2 3">
    <name type="scientific">Mucilaginibacter pineti</name>
    <dbReference type="NCBI Taxonomy" id="1391627"/>
    <lineage>
        <taxon>Bacteria</taxon>
        <taxon>Pseudomonadati</taxon>
        <taxon>Bacteroidota</taxon>
        <taxon>Sphingobacteriia</taxon>
        <taxon>Sphingobacteriales</taxon>
        <taxon>Sphingobacteriaceae</taxon>
        <taxon>Mucilaginibacter</taxon>
    </lineage>
</organism>
<gene>
    <name evidence="2" type="ORF">SAMN05216464_108219</name>
</gene>
<dbReference type="Proteomes" id="UP000199072">
    <property type="component" value="Unassembled WGS sequence"/>
</dbReference>
<dbReference type="InterPro" id="IPR013783">
    <property type="entry name" value="Ig-like_fold"/>
</dbReference>